<dbReference type="SUPFAM" id="SSF53448">
    <property type="entry name" value="Nucleotide-diphospho-sugar transferases"/>
    <property type="match status" value="1"/>
</dbReference>
<organism evidence="11 12">
    <name type="scientific">Streptococcus pseudoporcinus LQ 940-04</name>
    <dbReference type="NCBI Taxonomy" id="875093"/>
    <lineage>
        <taxon>Bacteria</taxon>
        <taxon>Bacillati</taxon>
        <taxon>Bacillota</taxon>
        <taxon>Bacilli</taxon>
        <taxon>Lactobacillales</taxon>
        <taxon>Streptococcaceae</taxon>
        <taxon>Streptococcus</taxon>
    </lineage>
</organism>
<dbReference type="Pfam" id="PF00535">
    <property type="entry name" value="Glycos_transf_2"/>
    <property type="match status" value="1"/>
</dbReference>
<dbReference type="STRING" id="361101.GCA_900102825_01667"/>
<evidence type="ECO:0000256" key="5">
    <source>
        <dbReference type="ARBA" id="ARBA00022842"/>
    </source>
</evidence>
<dbReference type="GO" id="GO:0016757">
    <property type="term" value="F:glycosyltransferase activity"/>
    <property type="evidence" value="ECO:0007669"/>
    <property type="project" value="UniProtKB-KW"/>
</dbReference>
<evidence type="ECO:0000256" key="1">
    <source>
        <dbReference type="ARBA" id="ARBA00001946"/>
    </source>
</evidence>
<sequence length="363" mass="42360">MIIVGIPTLNEADNIGKLVEKIDKYSVELGQNIVIINSDSNSDDQTSKIFLNTQTFHSKISLTSVHRGKGYNVRNIFDYCLDHFSHFEGVVLIDGDVISLDKTWLQKMYLSIREGNDLIVPNYARKFFEGNATNHFIYPILVKLFEKDVPYQCISGDLGFSKKLVQELIHNCNWHRYSKGYGIDIFLTLTALLKSYKTKEIDLEAKIHKRSFEKIEKIFLEVSQSFFETLTDNFSYINRDKYQLVFESHTKRFVASNDKPSIDEIEKLKIRALHLLDVVEDKYPQGIEATVWHNKLAESLKKLPKFSSKELTKNLLPYYLLRVYNYLKFNNFRSASSDLNEMTQNIKKCYCNKEKCFDLYNSH</sequence>
<protein>
    <recommendedName>
        <fullName evidence="7">Glucosyl-3-phosphoglycerate synthase</fullName>
        <ecNumber evidence="6">2.4.1.266</ecNumber>
    </recommendedName>
</protein>
<dbReference type="InterPro" id="IPR029044">
    <property type="entry name" value="Nucleotide-diphossugar_trans"/>
</dbReference>
<proteinExistence type="inferred from homology"/>
<gene>
    <name evidence="11" type="ORF">STRPS_1732</name>
</gene>
<evidence type="ECO:0000256" key="7">
    <source>
        <dbReference type="ARBA" id="ARBA00040894"/>
    </source>
</evidence>
<dbReference type="PANTHER" id="PTHR48090:SF10">
    <property type="entry name" value="GLUCOSYL-3-PHOSPHOGLYCERATE SYNTHASE"/>
    <property type="match status" value="1"/>
</dbReference>
<evidence type="ECO:0000256" key="4">
    <source>
        <dbReference type="ARBA" id="ARBA00022679"/>
    </source>
</evidence>
<feature type="domain" description="Glycosyltransferase 2-like" evidence="10">
    <location>
        <begin position="4"/>
        <end position="135"/>
    </location>
</feature>
<keyword evidence="3 11" id="KW-0328">Glycosyltransferase</keyword>
<evidence type="ECO:0000256" key="9">
    <source>
        <dbReference type="ARBA" id="ARBA00048997"/>
    </source>
</evidence>
<comment type="cofactor">
    <cofactor evidence="1">
        <name>Mg(2+)</name>
        <dbReference type="ChEBI" id="CHEBI:18420"/>
    </cofactor>
</comment>
<dbReference type="GeneID" id="58554462"/>
<evidence type="ECO:0000256" key="2">
    <source>
        <dbReference type="ARBA" id="ARBA00006739"/>
    </source>
</evidence>
<evidence type="ECO:0000256" key="3">
    <source>
        <dbReference type="ARBA" id="ARBA00022676"/>
    </source>
</evidence>
<dbReference type="EMBL" id="AEUY02000005">
    <property type="protein sequence ID" value="EHI64515.1"/>
    <property type="molecule type" value="Genomic_DNA"/>
</dbReference>
<name>G5KBL0_9STRE</name>
<evidence type="ECO:0000313" key="11">
    <source>
        <dbReference type="EMBL" id="EHI64515.1"/>
    </source>
</evidence>
<dbReference type="InterPro" id="IPR001173">
    <property type="entry name" value="Glyco_trans_2-like"/>
</dbReference>
<evidence type="ECO:0000313" key="12">
    <source>
        <dbReference type="Proteomes" id="UP000003217"/>
    </source>
</evidence>
<dbReference type="EC" id="2.4.1.266" evidence="6"/>
<dbReference type="Gene3D" id="3.90.550.10">
    <property type="entry name" value="Spore Coat Polysaccharide Biosynthesis Protein SpsA, Chain A"/>
    <property type="match status" value="1"/>
</dbReference>
<comment type="similarity">
    <text evidence="2">Belongs to the glycosyltransferase 2 family.</text>
</comment>
<keyword evidence="4 11" id="KW-0808">Transferase</keyword>
<dbReference type="OrthoDB" id="2234223at2"/>
<reference evidence="11 12" key="1">
    <citation type="journal article" date="2014" name="Int. J. Syst. Evol. Microbiol.">
        <title>Phylogenomics and the dynamic genome evolution of the genus Streptococcus.</title>
        <authorList>
            <consortium name="The Broad Institute Genome Sequencing Platform"/>
            <person name="Richards V.P."/>
            <person name="Palmer S.R."/>
            <person name="Pavinski Bitar P.D."/>
            <person name="Qin X."/>
            <person name="Weinstock G.M."/>
            <person name="Highlander S.K."/>
            <person name="Town C.D."/>
            <person name="Burne R.A."/>
            <person name="Stanhope M.J."/>
        </authorList>
    </citation>
    <scope>NUCLEOTIDE SEQUENCE [LARGE SCALE GENOMIC DNA]</scope>
    <source>
        <strain evidence="11 12">LQ 940-04</strain>
    </source>
</reference>
<comment type="caution">
    <text evidence="11">The sequence shown here is derived from an EMBL/GenBank/DDBJ whole genome shotgun (WGS) entry which is preliminary data.</text>
</comment>
<dbReference type="InterPro" id="IPR050256">
    <property type="entry name" value="Glycosyltransferase_2"/>
</dbReference>
<evidence type="ECO:0000259" key="10">
    <source>
        <dbReference type="Pfam" id="PF00535"/>
    </source>
</evidence>
<dbReference type="Proteomes" id="UP000003217">
    <property type="component" value="Unassembled WGS sequence"/>
</dbReference>
<dbReference type="PANTHER" id="PTHR48090">
    <property type="entry name" value="UNDECAPRENYL-PHOSPHATE 4-DEOXY-4-FORMAMIDO-L-ARABINOSE TRANSFERASE-RELATED"/>
    <property type="match status" value="1"/>
</dbReference>
<accession>G5KBL0</accession>
<keyword evidence="5" id="KW-0460">Magnesium</keyword>
<comment type="catalytic activity">
    <reaction evidence="8">
        <text>(2R)-3-phosphoglycerate + UDP-alpha-D-glucose = (2R)-2-O-(alpha-D-glucopyranosyl)-3-phospho-glycerate + UDP + H(+)</text>
        <dbReference type="Rhea" id="RHEA:31319"/>
        <dbReference type="ChEBI" id="CHEBI:15378"/>
        <dbReference type="ChEBI" id="CHEBI:58223"/>
        <dbReference type="ChEBI" id="CHEBI:58272"/>
        <dbReference type="ChEBI" id="CHEBI:58885"/>
        <dbReference type="ChEBI" id="CHEBI:62600"/>
        <dbReference type="EC" id="2.4.1.266"/>
    </reaction>
    <physiologicalReaction direction="left-to-right" evidence="8">
        <dbReference type="Rhea" id="RHEA:31320"/>
    </physiologicalReaction>
</comment>
<keyword evidence="12" id="KW-1185">Reference proteome</keyword>
<dbReference type="RefSeq" id="WP_007891168.1">
    <property type="nucleotide sequence ID" value="NZ_AEUY02000005.1"/>
</dbReference>
<comment type="catalytic activity">
    <reaction evidence="9">
        <text>an NDP-alpha-D-glucose + (2R)-3-phosphoglycerate = (2R)-2-O-(alpha-D-glucopyranosyl)-3-phospho-glycerate + a ribonucleoside 5'-diphosphate + H(+)</text>
        <dbReference type="Rhea" id="RHEA:47244"/>
        <dbReference type="ChEBI" id="CHEBI:15378"/>
        <dbReference type="ChEBI" id="CHEBI:57930"/>
        <dbReference type="ChEBI" id="CHEBI:58272"/>
        <dbReference type="ChEBI" id="CHEBI:62600"/>
        <dbReference type="ChEBI" id="CHEBI:76533"/>
        <dbReference type="EC" id="2.4.1.266"/>
    </reaction>
    <physiologicalReaction direction="left-to-right" evidence="9">
        <dbReference type="Rhea" id="RHEA:47245"/>
    </physiologicalReaction>
</comment>
<dbReference type="AlphaFoldDB" id="G5KBL0"/>
<evidence type="ECO:0000256" key="8">
    <source>
        <dbReference type="ARBA" id="ARBA00048689"/>
    </source>
</evidence>
<evidence type="ECO:0000256" key="6">
    <source>
        <dbReference type="ARBA" id="ARBA00039022"/>
    </source>
</evidence>